<organism evidence="2 3">
    <name type="scientific">Lysobacter concretionis Ko07 = DSM 16239</name>
    <dbReference type="NCBI Taxonomy" id="1122185"/>
    <lineage>
        <taxon>Bacteria</taxon>
        <taxon>Pseudomonadati</taxon>
        <taxon>Pseudomonadota</taxon>
        <taxon>Gammaproteobacteria</taxon>
        <taxon>Lysobacterales</taxon>
        <taxon>Lysobacteraceae</taxon>
        <taxon>Novilysobacter</taxon>
    </lineage>
</organism>
<reference evidence="2 3" key="1">
    <citation type="submission" date="2013-08" db="EMBL/GenBank/DDBJ databases">
        <title>Genome sequencing of Lysobacter.</title>
        <authorList>
            <person name="Zhang S."/>
            <person name="Wang G."/>
        </authorList>
    </citation>
    <scope>NUCLEOTIDE SEQUENCE [LARGE SCALE GENOMIC DNA]</scope>
    <source>
        <strain evidence="2 3">Ko07</strain>
    </source>
</reference>
<keyword evidence="1" id="KW-0732">Signal</keyword>
<proteinExistence type="predicted"/>
<evidence type="ECO:0000313" key="2">
    <source>
        <dbReference type="EMBL" id="KGM51417.1"/>
    </source>
</evidence>
<protein>
    <submittedName>
        <fullName evidence="2">Uncharacterized protein</fullName>
    </submittedName>
</protein>
<name>A0A0A0EQI4_9GAMM</name>
<comment type="caution">
    <text evidence="2">The sequence shown here is derived from an EMBL/GenBank/DDBJ whole genome shotgun (WGS) entry which is preliminary data.</text>
</comment>
<evidence type="ECO:0000256" key="1">
    <source>
        <dbReference type="SAM" id="SignalP"/>
    </source>
</evidence>
<dbReference type="AlphaFoldDB" id="A0A0A0EQI4"/>
<dbReference type="EMBL" id="AVPS01000006">
    <property type="protein sequence ID" value="KGM51417.1"/>
    <property type="molecule type" value="Genomic_DNA"/>
</dbReference>
<feature type="chain" id="PRO_5001962348" evidence="1">
    <location>
        <begin position="27"/>
        <end position="155"/>
    </location>
</feature>
<dbReference type="Proteomes" id="UP000030017">
    <property type="component" value="Unassembled WGS sequence"/>
</dbReference>
<evidence type="ECO:0000313" key="3">
    <source>
        <dbReference type="Proteomes" id="UP000030017"/>
    </source>
</evidence>
<gene>
    <name evidence="2" type="ORF">N792_09700</name>
</gene>
<keyword evidence="3" id="KW-1185">Reference proteome</keyword>
<accession>A0A0A0EQI4</accession>
<sequence length="155" mass="16425">MLAVMGRFAAPALLIATALLSMPAFACRTIEPSATTLDQYSSVFVGRVTGLHLEGYENRLLGLPDAVDSELGQISITNGAAPASLRVAVLQTIRGPANGAVELRLAGCTFDLPQPKDRGIFFVLPGGSATVVVWEQDQVAFQSWLARLGVAQNDR</sequence>
<feature type="signal peptide" evidence="1">
    <location>
        <begin position="1"/>
        <end position="26"/>
    </location>
</feature>